<dbReference type="Pfam" id="PF00106">
    <property type="entry name" value="adh_short"/>
    <property type="match status" value="1"/>
</dbReference>
<dbReference type="PANTHER" id="PTHR43313:SF1">
    <property type="entry name" value="3BETA-HYDROXYSTEROID DEHYDROGENASE DHS-16"/>
    <property type="match status" value="1"/>
</dbReference>
<dbReference type="InterPro" id="IPR002347">
    <property type="entry name" value="SDR_fam"/>
</dbReference>
<dbReference type="SUPFAM" id="SSF51735">
    <property type="entry name" value="NAD(P)-binding Rossmann-fold domains"/>
    <property type="match status" value="1"/>
</dbReference>
<protein>
    <submittedName>
        <fullName evidence="2">SDR family oxidoreductase</fullName>
    </submittedName>
</protein>
<proteinExistence type="inferred from homology"/>
<evidence type="ECO:0000313" key="3">
    <source>
        <dbReference type="Proteomes" id="UP001500804"/>
    </source>
</evidence>
<comment type="caution">
    <text evidence="2">The sequence shown here is derived from an EMBL/GenBank/DDBJ whole genome shotgun (WGS) entry which is preliminary data.</text>
</comment>
<name>A0ABP9P0S3_9PSEU</name>
<dbReference type="Gene3D" id="3.40.50.720">
    <property type="entry name" value="NAD(P)-binding Rossmann-like Domain"/>
    <property type="match status" value="1"/>
</dbReference>
<dbReference type="RefSeq" id="WP_345611501.1">
    <property type="nucleotide sequence ID" value="NZ_BAABJO010000039.1"/>
</dbReference>
<evidence type="ECO:0000313" key="2">
    <source>
        <dbReference type="EMBL" id="GAA5138180.1"/>
    </source>
</evidence>
<organism evidence="2 3">
    <name type="scientific">Pseudonocardia adelaidensis</name>
    <dbReference type="NCBI Taxonomy" id="648754"/>
    <lineage>
        <taxon>Bacteria</taxon>
        <taxon>Bacillati</taxon>
        <taxon>Actinomycetota</taxon>
        <taxon>Actinomycetes</taxon>
        <taxon>Pseudonocardiales</taxon>
        <taxon>Pseudonocardiaceae</taxon>
        <taxon>Pseudonocardia</taxon>
    </lineage>
</organism>
<dbReference type="PRINTS" id="PR00080">
    <property type="entry name" value="SDRFAMILY"/>
</dbReference>
<dbReference type="PANTHER" id="PTHR43313">
    <property type="entry name" value="SHORT-CHAIN DEHYDROGENASE/REDUCTASE FAMILY 9C"/>
    <property type="match status" value="1"/>
</dbReference>
<gene>
    <name evidence="2" type="ORF">GCM10023320_72190</name>
</gene>
<dbReference type="InterPro" id="IPR036291">
    <property type="entry name" value="NAD(P)-bd_dom_sf"/>
</dbReference>
<dbReference type="EMBL" id="BAABJO010000039">
    <property type="protein sequence ID" value="GAA5138180.1"/>
    <property type="molecule type" value="Genomic_DNA"/>
</dbReference>
<dbReference type="Proteomes" id="UP001500804">
    <property type="component" value="Unassembled WGS sequence"/>
</dbReference>
<comment type="similarity">
    <text evidence="1">Belongs to the short-chain dehydrogenases/reductases (SDR) family.</text>
</comment>
<evidence type="ECO:0000256" key="1">
    <source>
        <dbReference type="RuleBase" id="RU000363"/>
    </source>
</evidence>
<accession>A0ABP9P0S3</accession>
<reference evidence="3" key="1">
    <citation type="journal article" date="2019" name="Int. J. Syst. Evol. Microbiol.">
        <title>The Global Catalogue of Microorganisms (GCM) 10K type strain sequencing project: providing services to taxonomists for standard genome sequencing and annotation.</title>
        <authorList>
            <consortium name="The Broad Institute Genomics Platform"/>
            <consortium name="The Broad Institute Genome Sequencing Center for Infectious Disease"/>
            <person name="Wu L."/>
            <person name="Ma J."/>
        </authorList>
    </citation>
    <scope>NUCLEOTIDE SEQUENCE [LARGE SCALE GENOMIC DNA]</scope>
    <source>
        <strain evidence="3">JCM 18302</strain>
    </source>
</reference>
<keyword evidence="3" id="KW-1185">Reference proteome</keyword>
<sequence>MTCRKHAVVTGASTGIGRATALRLARDGHHVFATVRRESDGTELAQVKRGRITPLVVDVRSAEQIAHAARTVGGHVAGLGIDALVNNAGYGVFAPLEVVSMDAFRDQLDVNVSGQLAVTQAFLPLLRQARGRIVMVGSLAGRITLPFAGPQAAAKRAVVALADALRLELAPWGLQVILVEPASIRSAAIDKLRRDTAAVLAGFDARGAEAYGELLANALRRALDLERHGSPPEVVADAIAGALSSRRPRANYLVGRHSRRLAALAVLPPVLLDEVRRRLFGLPKVRAALPPVPGLATVAGCREDDHV</sequence>
<dbReference type="PRINTS" id="PR00081">
    <property type="entry name" value="GDHRDH"/>
</dbReference>